<keyword evidence="11" id="KW-1185">Reference proteome</keyword>
<keyword evidence="7" id="KW-1133">Transmembrane helix</keyword>
<evidence type="ECO:0000256" key="2">
    <source>
        <dbReference type="ARBA" id="ARBA00005531"/>
    </source>
</evidence>
<evidence type="ECO:0000313" key="10">
    <source>
        <dbReference type="EMBL" id="KAK9684004.1"/>
    </source>
</evidence>
<evidence type="ECO:0000256" key="3">
    <source>
        <dbReference type="ARBA" id="ARBA00022679"/>
    </source>
</evidence>
<reference evidence="10" key="1">
    <citation type="submission" date="2024-03" db="EMBL/GenBank/DDBJ databases">
        <title>WGS assembly of Saponaria officinalis var. Norfolk2.</title>
        <authorList>
            <person name="Jenkins J."/>
            <person name="Shu S."/>
            <person name="Grimwood J."/>
            <person name="Barry K."/>
            <person name="Goodstein D."/>
            <person name="Schmutz J."/>
            <person name="Leebens-Mack J."/>
            <person name="Osbourn A."/>
        </authorList>
    </citation>
    <scope>NUCLEOTIDE SEQUENCE [LARGE SCALE GENOMIC DNA]</scope>
    <source>
        <strain evidence="10">JIC</strain>
    </source>
</reference>
<evidence type="ECO:0000313" key="11">
    <source>
        <dbReference type="Proteomes" id="UP001443914"/>
    </source>
</evidence>
<keyword evidence="7" id="KW-0472">Membrane</keyword>
<evidence type="ECO:0000256" key="4">
    <source>
        <dbReference type="ARBA" id="ARBA00023315"/>
    </source>
</evidence>
<dbReference type="CDD" id="cd00831">
    <property type="entry name" value="CHS_like"/>
    <property type="match status" value="1"/>
</dbReference>
<proteinExistence type="inferred from homology"/>
<dbReference type="InterPro" id="IPR016039">
    <property type="entry name" value="Thiolase-like"/>
</dbReference>
<feature type="domain" description="FAE" evidence="8">
    <location>
        <begin position="104"/>
        <end position="385"/>
    </location>
</feature>
<dbReference type="AlphaFoldDB" id="A0AAW1I674"/>
<dbReference type="EMBL" id="JBDFQZ010000010">
    <property type="protein sequence ID" value="KAK9684004.1"/>
    <property type="molecule type" value="Genomic_DNA"/>
</dbReference>
<dbReference type="GO" id="GO:0016020">
    <property type="term" value="C:membrane"/>
    <property type="evidence" value="ECO:0007669"/>
    <property type="project" value="InterPro"/>
</dbReference>
<dbReference type="Pfam" id="PF08392">
    <property type="entry name" value="FAE1_CUT1_RppA"/>
    <property type="match status" value="1"/>
</dbReference>
<evidence type="ECO:0000256" key="7">
    <source>
        <dbReference type="SAM" id="Phobius"/>
    </source>
</evidence>
<name>A0AAW1I674_SAPOF</name>
<comment type="caution">
    <text evidence="10">The sequence shown here is derived from an EMBL/GenBank/DDBJ whole genome shotgun (WGS) entry which is preliminary data.</text>
</comment>
<accession>A0AAW1I674</accession>
<dbReference type="InterPro" id="IPR013601">
    <property type="entry name" value="FAE1_typ3_polyketide_synth"/>
</dbReference>
<dbReference type="PIRSF" id="PIRSF036417">
    <property type="entry name" value="3-ktacl-CoA_syn"/>
    <property type="match status" value="1"/>
</dbReference>
<dbReference type="InterPro" id="IPR012392">
    <property type="entry name" value="3-ktacl-CoA_syn"/>
</dbReference>
<evidence type="ECO:0000259" key="8">
    <source>
        <dbReference type="Pfam" id="PF08392"/>
    </source>
</evidence>
<evidence type="ECO:0000256" key="1">
    <source>
        <dbReference type="ARBA" id="ARBA00005194"/>
    </source>
</evidence>
<comment type="catalytic activity">
    <reaction evidence="5">
        <text>a very-long-chain acyl-CoA + malonyl-CoA + H(+) = a very-long-chain 3-oxoacyl-CoA + CO2 + CoA</text>
        <dbReference type="Rhea" id="RHEA:32727"/>
        <dbReference type="ChEBI" id="CHEBI:15378"/>
        <dbReference type="ChEBI" id="CHEBI:16526"/>
        <dbReference type="ChEBI" id="CHEBI:57287"/>
        <dbReference type="ChEBI" id="CHEBI:57384"/>
        <dbReference type="ChEBI" id="CHEBI:90725"/>
        <dbReference type="ChEBI" id="CHEBI:90736"/>
        <dbReference type="EC" id="2.3.1.199"/>
    </reaction>
</comment>
<dbReference type="Gene3D" id="3.40.47.10">
    <property type="match status" value="2"/>
</dbReference>
<organism evidence="10 11">
    <name type="scientific">Saponaria officinalis</name>
    <name type="common">Common soapwort</name>
    <name type="synonym">Lychnis saponaria</name>
    <dbReference type="NCBI Taxonomy" id="3572"/>
    <lineage>
        <taxon>Eukaryota</taxon>
        <taxon>Viridiplantae</taxon>
        <taxon>Streptophyta</taxon>
        <taxon>Embryophyta</taxon>
        <taxon>Tracheophyta</taxon>
        <taxon>Spermatophyta</taxon>
        <taxon>Magnoliopsida</taxon>
        <taxon>eudicotyledons</taxon>
        <taxon>Gunneridae</taxon>
        <taxon>Pentapetalae</taxon>
        <taxon>Caryophyllales</taxon>
        <taxon>Caryophyllaceae</taxon>
        <taxon>Caryophylleae</taxon>
        <taxon>Saponaria</taxon>
    </lineage>
</organism>
<gene>
    <name evidence="10" type="ORF">RND81_10G180000</name>
</gene>
<dbReference type="EC" id="2.3.1.-" evidence="6"/>
<feature type="domain" description="Beta-ketoacyl-[acyl-carrier-protein] synthase III C-terminal" evidence="9">
    <location>
        <begin position="404"/>
        <end position="482"/>
    </location>
</feature>
<dbReference type="GO" id="GO:0006633">
    <property type="term" value="P:fatty acid biosynthetic process"/>
    <property type="evidence" value="ECO:0007669"/>
    <property type="project" value="InterPro"/>
</dbReference>
<dbReference type="SUPFAM" id="SSF53901">
    <property type="entry name" value="Thiolase-like"/>
    <property type="match status" value="2"/>
</dbReference>
<keyword evidence="7" id="KW-0812">Transmembrane</keyword>
<feature type="transmembrane region" description="Helical" evidence="7">
    <location>
        <begin position="81"/>
        <end position="100"/>
    </location>
</feature>
<evidence type="ECO:0000259" key="9">
    <source>
        <dbReference type="Pfam" id="PF08541"/>
    </source>
</evidence>
<sequence length="497" mass="56095">MENFSTKIVSKGVQNAGPYTGSLSFSVKVQRGLPNFLNSVNLNYVKLGYRYLINHGIYIVIAPIVAIIFSTQLRNLTWDDLNYINTSIVGFMCLILYFYINLVPRSTYLVDFACYCPPVELKVSREEFIDLARKSGNFDEPSLTFQQNILKSSGIGDETYLPKSVFRPGFQKCLKESREEAATVIFGAVDDVLASTNIKPTDIRILIVNCGTLNVTPSLSAMVINHYKLKHNIHSFNLGGMGCSAGIIAIDLAKDLLNVYPGSYALVVSAEIISYSWYVGKEQDMLFPNCFLRMGGAAMLLSSRRLDRWKAKYELKQVVWTHKGMDDKSFESVQLKEDKHGTLSLSVDKQVIENGGHALKANITTLSPLVLPFTEQFFFFATLLLNNTTSKPYIPNYKRAFEHICIIATSKKVLEEIEKHLEFTKEHMEASLRTLERFGNTSSSSVWYELGYLEAMGRVKRGDRVWQIAFGSGIKCNTAVWRALRTVPCPKKSPWYE</sequence>
<dbReference type="Proteomes" id="UP001443914">
    <property type="component" value="Unassembled WGS sequence"/>
</dbReference>
<comment type="pathway">
    <text evidence="1 6">Lipid metabolism; fatty acid biosynthesis.</text>
</comment>
<evidence type="ECO:0000256" key="6">
    <source>
        <dbReference type="PIRNR" id="PIRNR036417"/>
    </source>
</evidence>
<comment type="similarity">
    <text evidence="2 6">Belongs to the thiolase-like superfamily. Chalcone/stilbene synthases family.</text>
</comment>
<dbReference type="GO" id="GO:0009922">
    <property type="term" value="F:fatty acid elongase activity"/>
    <property type="evidence" value="ECO:0007669"/>
    <property type="project" value="UniProtKB-EC"/>
</dbReference>
<keyword evidence="4 6" id="KW-0012">Acyltransferase</keyword>
<dbReference type="PANTHER" id="PTHR31561">
    <property type="entry name" value="3-KETOACYL-COA SYNTHASE"/>
    <property type="match status" value="1"/>
</dbReference>
<dbReference type="Pfam" id="PF08541">
    <property type="entry name" value="ACP_syn_III_C"/>
    <property type="match status" value="1"/>
</dbReference>
<feature type="transmembrane region" description="Helical" evidence="7">
    <location>
        <begin position="51"/>
        <end position="69"/>
    </location>
</feature>
<dbReference type="InterPro" id="IPR013747">
    <property type="entry name" value="ACP_syn_III_C"/>
</dbReference>
<keyword evidence="3 6" id="KW-0808">Transferase</keyword>
<evidence type="ECO:0000256" key="5">
    <source>
        <dbReference type="ARBA" id="ARBA00047375"/>
    </source>
</evidence>
<protein>
    <recommendedName>
        <fullName evidence="6">3-ketoacyl-CoA synthase</fullName>
        <ecNumber evidence="6">2.3.1.-</ecNumber>
    </recommendedName>
</protein>